<reference evidence="1 2" key="1">
    <citation type="journal article" date="2019" name="Genome Biol. Evol.">
        <title>Insights into the evolution of the New World diploid cottons (Gossypium, subgenus Houzingenia) based on genome sequencing.</title>
        <authorList>
            <person name="Grover C.E."/>
            <person name="Arick M.A. 2nd"/>
            <person name="Thrash A."/>
            <person name="Conover J.L."/>
            <person name="Sanders W.S."/>
            <person name="Peterson D.G."/>
            <person name="Frelichowski J.E."/>
            <person name="Scheffler J.A."/>
            <person name="Scheffler B.E."/>
            <person name="Wendel J.F."/>
        </authorList>
    </citation>
    <scope>NUCLEOTIDE SEQUENCE [LARGE SCALE GENOMIC DNA]</scope>
    <source>
        <strain evidence="1">4</strain>
        <tissue evidence="1">Leaf</tissue>
    </source>
</reference>
<proteinExistence type="predicted"/>
<dbReference type="EMBL" id="JABEZV010000004">
    <property type="protein sequence ID" value="MBA0709222.1"/>
    <property type="molecule type" value="Genomic_DNA"/>
</dbReference>
<dbReference type="AlphaFoldDB" id="A0A7J8ZCB6"/>
<name>A0A7J8ZCB6_9ROSI</name>
<sequence length="52" mass="6088">MNCYMKGKVRLQGRHYISSGSIWVKLWGIKAKFQSESYSLVCVRHLRTLLSK</sequence>
<gene>
    <name evidence="1" type="ORF">Golax_024270</name>
</gene>
<comment type="caution">
    <text evidence="1">The sequence shown here is derived from an EMBL/GenBank/DDBJ whole genome shotgun (WGS) entry which is preliminary data.</text>
</comment>
<evidence type="ECO:0000313" key="1">
    <source>
        <dbReference type="EMBL" id="MBA0709222.1"/>
    </source>
</evidence>
<organism evidence="1 2">
    <name type="scientific">Gossypium laxum</name>
    <dbReference type="NCBI Taxonomy" id="34288"/>
    <lineage>
        <taxon>Eukaryota</taxon>
        <taxon>Viridiplantae</taxon>
        <taxon>Streptophyta</taxon>
        <taxon>Embryophyta</taxon>
        <taxon>Tracheophyta</taxon>
        <taxon>Spermatophyta</taxon>
        <taxon>Magnoliopsida</taxon>
        <taxon>eudicotyledons</taxon>
        <taxon>Gunneridae</taxon>
        <taxon>Pentapetalae</taxon>
        <taxon>rosids</taxon>
        <taxon>malvids</taxon>
        <taxon>Malvales</taxon>
        <taxon>Malvaceae</taxon>
        <taxon>Malvoideae</taxon>
        <taxon>Gossypium</taxon>
    </lineage>
</organism>
<keyword evidence="2" id="KW-1185">Reference proteome</keyword>
<dbReference type="Proteomes" id="UP000593574">
    <property type="component" value="Unassembled WGS sequence"/>
</dbReference>
<accession>A0A7J8ZCB6</accession>
<protein>
    <submittedName>
        <fullName evidence="1">Uncharacterized protein</fullName>
    </submittedName>
</protein>
<evidence type="ECO:0000313" key="2">
    <source>
        <dbReference type="Proteomes" id="UP000593574"/>
    </source>
</evidence>